<dbReference type="AlphaFoldDB" id="A0A5J4SKP5"/>
<feature type="region of interest" description="Disordered" evidence="1">
    <location>
        <begin position="58"/>
        <end position="87"/>
    </location>
</feature>
<proteinExistence type="predicted"/>
<accession>A0A5J4SKP5</accession>
<evidence type="ECO:0000313" key="3">
    <source>
        <dbReference type="Proteomes" id="UP000324800"/>
    </source>
</evidence>
<reference evidence="2 3" key="1">
    <citation type="submission" date="2019-03" db="EMBL/GenBank/DDBJ databases">
        <title>Single cell metagenomics reveals metabolic interactions within the superorganism composed of flagellate Streblomastix strix and complex community of Bacteroidetes bacteria on its surface.</title>
        <authorList>
            <person name="Treitli S.C."/>
            <person name="Kolisko M."/>
            <person name="Husnik F."/>
            <person name="Keeling P."/>
            <person name="Hampl V."/>
        </authorList>
    </citation>
    <scope>NUCLEOTIDE SEQUENCE [LARGE SCALE GENOMIC DNA]</scope>
    <source>
        <strain evidence="2">ST1C</strain>
    </source>
</reference>
<comment type="caution">
    <text evidence="2">The sequence shown here is derived from an EMBL/GenBank/DDBJ whole genome shotgun (WGS) entry which is preliminary data.</text>
</comment>
<evidence type="ECO:0000313" key="2">
    <source>
        <dbReference type="EMBL" id="KAA6346372.1"/>
    </source>
</evidence>
<organism evidence="2 3">
    <name type="scientific">Streblomastix strix</name>
    <dbReference type="NCBI Taxonomy" id="222440"/>
    <lineage>
        <taxon>Eukaryota</taxon>
        <taxon>Metamonada</taxon>
        <taxon>Preaxostyla</taxon>
        <taxon>Oxymonadida</taxon>
        <taxon>Streblomastigidae</taxon>
        <taxon>Streblomastix</taxon>
    </lineage>
</organism>
<protein>
    <submittedName>
        <fullName evidence="2">Uncharacterized protein</fullName>
    </submittedName>
</protein>
<gene>
    <name evidence="2" type="ORF">EZS28_052096</name>
</gene>
<name>A0A5J4SKP5_9EUKA</name>
<dbReference type="Proteomes" id="UP000324800">
    <property type="component" value="Unassembled WGS sequence"/>
</dbReference>
<feature type="non-terminal residue" evidence="2">
    <location>
        <position position="1"/>
    </location>
</feature>
<evidence type="ECO:0000256" key="1">
    <source>
        <dbReference type="SAM" id="MobiDB-lite"/>
    </source>
</evidence>
<dbReference type="EMBL" id="SNRW01040131">
    <property type="protein sequence ID" value="KAA6346372.1"/>
    <property type="molecule type" value="Genomic_DNA"/>
</dbReference>
<sequence>AKRKSNCSRVAEGKRLMKQFYSAIGNESIINFTEFLENYQGFDLASEDFEEATSLPTSFQQSENEKIESVPIPQLNSKGKRVHRKKEDRIKDEKYDNYFLDFVIKPETAQARRQIGDDLDNRDQELDFESASEIKEPKDFNNLLVHFRNKFHV</sequence>